<feature type="transmembrane region" description="Helical" evidence="1">
    <location>
        <begin position="5"/>
        <end position="23"/>
    </location>
</feature>
<dbReference type="Pfam" id="PF11449">
    <property type="entry name" value="ArsP_2"/>
    <property type="match status" value="1"/>
</dbReference>
<name>A0A9D9HKN4_9BACT</name>
<dbReference type="Proteomes" id="UP000823617">
    <property type="component" value="Unassembled WGS sequence"/>
</dbReference>
<organism evidence="2 3">
    <name type="scientific">Candidatus Cryptobacteroides intestinigallinarum</name>
    <dbReference type="NCBI Taxonomy" id="2840767"/>
    <lineage>
        <taxon>Bacteria</taxon>
        <taxon>Pseudomonadati</taxon>
        <taxon>Bacteroidota</taxon>
        <taxon>Bacteroidia</taxon>
        <taxon>Bacteroidales</taxon>
        <taxon>Candidatus Cryptobacteroides</taxon>
    </lineage>
</organism>
<evidence type="ECO:0000313" key="3">
    <source>
        <dbReference type="Proteomes" id="UP000823617"/>
    </source>
</evidence>
<feature type="transmembrane region" description="Helical" evidence="1">
    <location>
        <begin position="357"/>
        <end position="378"/>
    </location>
</feature>
<feature type="transmembrane region" description="Helical" evidence="1">
    <location>
        <begin position="267"/>
        <end position="288"/>
    </location>
</feature>
<feature type="transmembrane region" description="Helical" evidence="1">
    <location>
        <begin position="43"/>
        <end position="65"/>
    </location>
</feature>
<keyword evidence="1" id="KW-1133">Transmembrane helix</keyword>
<evidence type="ECO:0000256" key="1">
    <source>
        <dbReference type="SAM" id="Phobius"/>
    </source>
</evidence>
<reference evidence="2" key="1">
    <citation type="submission" date="2020-10" db="EMBL/GenBank/DDBJ databases">
        <authorList>
            <person name="Gilroy R."/>
        </authorList>
    </citation>
    <scope>NUCLEOTIDE SEQUENCE</scope>
    <source>
        <strain evidence="2">B1-3475</strain>
    </source>
</reference>
<gene>
    <name evidence="2" type="ORF">IAC08_04130</name>
</gene>
<dbReference type="NCBIfam" id="NF037962">
    <property type="entry name" value="arsenic_eff"/>
    <property type="match status" value="1"/>
</dbReference>
<keyword evidence="1" id="KW-0812">Transmembrane</keyword>
<dbReference type="InterPro" id="IPR021552">
    <property type="entry name" value="ArsP_2"/>
</dbReference>
<feature type="transmembrane region" description="Helical" evidence="1">
    <location>
        <begin position="178"/>
        <end position="196"/>
    </location>
</feature>
<feature type="transmembrane region" description="Helical" evidence="1">
    <location>
        <begin position="229"/>
        <end position="247"/>
    </location>
</feature>
<feature type="transmembrane region" description="Helical" evidence="1">
    <location>
        <begin position="72"/>
        <end position="95"/>
    </location>
</feature>
<dbReference type="EMBL" id="JADIMK010000040">
    <property type="protein sequence ID" value="MBO8455576.1"/>
    <property type="molecule type" value="Genomic_DNA"/>
</dbReference>
<reference evidence="2" key="2">
    <citation type="journal article" date="2021" name="PeerJ">
        <title>Extensive microbial diversity within the chicken gut microbiome revealed by metagenomics and culture.</title>
        <authorList>
            <person name="Gilroy R."/>
            <person name="Ravi A."/>
            <person name="Getino M."/>
            <person name="Pursley I."/>
            <person name="Horton D.L."/>
            <person name="Alikhan N.F."/>
            <person name="Baker D."/>
            <person name="Gharbi K."/>
            <person name="Hall N."/>
            <person name="Watson M."/>
            <person name="Adriaenssens E.M."/>
            <person name="Foster-Nyarko E."/>
            <person name="Jarju S."/>
            <person name="Secka A."/>
            <person name="Antonio M."/>
            <person name="Oren A."/>
            <person name="Chaudhuri R.R."/>
            <person name="La Ragione R."/>
            <person name="Hildebrand F."/>
            <person name="Pallen M.J."/>
        </authorList>
    </citation>
    <scope>NUCLEOTIDE SEQUENCE</scope>
    <source>
        <strain evidence="2">B1-3475</strain>
    </source>
</reference>
<dbReference type="AlphaFoldDB" id="A0A9D9HKN4"/>
<protein>
    <submittedName>
        <fullName evidence="2">Arsenic efflux protein</fullName>
    </submittedName>
</protein>
<accession>A0A9D9HKN4</accession>
<feature type="transmembrane region" description="Helical" evidence="1">
    <location>
        <begin position="294"/>
        <end position="311"/>
    </location>
</feature>
<feature type="transmembrane region" description="Helical" evidence="1">
    <location>
        <begin position="101"/>
        <end position="122"/>
    </location>
</feature>
<feature type="transmembrane region" description="Helical" evidence="1">
    <location>
        <begin position="318"/>
        <end position="337"/>
    </location>
</feature>
<keyword evidence="1" id="KW-0472">Membrane</keyword>
<sequence length="379" mass="41308">MLTDILLNSIMITGLVCIMMMLIESIDLESKGHFFRGLRNSRISQIGVAALLGSIPGCIGGFAAVSLYSQRLIGFGALVAMMVASTGDEAFMLIAMEPQKALWIFLLLFAIAIAAGLLIEFAGIRRPRSDKDGEILPDSCCRRSNGHELHTHGHECHSGDNGMSNQDKDRTFGWKRTILLTGVLLFLAALLTGLFGHDHGTVSEAVHQHGVHETGLGEGLLDLHLLDETWMNVLFACLSLILVAIIWKGSDHLVEHQLWDHIILRHLPTIFGWTFGIMAVIGILMHYIDISSWISDNTALMIILAALIGLIPESGPHMLFITLYSAGIVPLSVLLSSCISQDGHSSLPLLAQDKKSFVYAKLLNCLIALCVGFGTMFLS</sequence>
<evidence type="ECO:0000313" key="2">
    <source>
        <dbReference type="EMBL" id="MBO8455576.1"/>
    </source>
</evidence>
<comment type="caution">
    <text evidence="2">The sequence shown here is derived from an EMBL/GenBank/DDBJ whole genome shotgun (WGS) entry which is preliminary data.</text>
</comment>
<proteinExistence type="predicted"/>